<dbReference type="InterPro" id="IPR018062">
    <property type="entry name" value="HTH_AraC-typ_CS"/>
</dbReference>
<organism evidence="5 6">
    <name type="scientific">Clostridium magnum DSM 2767</name>
    <dbReference type="NCBI Taxonomy" id="1121326"/>
    <lineage>
        <taxon>Bacteria</taxon>
        <taxon>Bacillati</taxon>
        <taxon>Bacillota</taxon>
        <taxon>Clostridia</taxon>
        <taxon>Eubacteriales</taxon>
        <taxon>Clostridiaceae</taxon>
        <taxon>Clostridium</taxon>
    </lineage>
</organism>
<dbReference type="Gene3D" id="2.60.120.10">
    <property type="entry name" value="Jelly Rolls"/>
    <property type="match status" value="1"/>
</dbReference>
<evidence type="ECO:0000259" key="4">
    <source>
        <dbReference type="PROSITE" id="PS01124"/>
    </source>
</evidence>
<dbReference type="Gene3D" id="1.10.10.60">
    <property type="entry name" value="Homeodomain-like"/>
    <property type="match status" value="2"/>
</dbReference>
<dbReference type="InterPro" id="IPR014710">
    <property type="entry name" value="RmlC-like_jellyroll"/>
</dbReference>
<dbReference type="InterPro" id="IPR009057">
    <property type="entry name" value="Homeodomain-like_sf"/>
</dbReference>
<dbReference type="InterPro" id="IPR003313">
    <property type="entry name" value="AraC-bd"/>
</dbReference>
<accession>A0A162SPT4</accession>
<dbReference type="EMBL" id="LWAE01000003">
    <property type="protein sequence ID" value="KZL91710.1"/>
    <property type="molecule type" value="Genomic_DNA"/>
</dbReference>
<dbReference type="Pfam" id="PF12833">
    <property type="entry name" value="HTH_18"/>
    <property type="match status" value="1"/>
</dbReference>
<evidence type="ECO:0000313" key="5">
    <source>
        <dbReference type="EMBL" id="KZL91710.1"/>
    </source>
</evidence>
<proteinExistence type="predicted"/>
<dbReference type="PROSITE" id="PS00041">
    <property type="entry name" value="HTH_ARAC_FAMILY_1"/>
    <property type="match status" value="1"/>
</dbReference>
<dbReference type="PANTHER" id="PTHR43280">
    <property type="entry name" value="ARAC-FAMILY TRANSCRIPTIONAL REGULATOR"/>
    <property type="match status" value="1"/>
</dbReference>
<evidence type="ECO:0000256" key="1">
    <source>
        <dbReference type="ARBA" id="ARBA00023015"/>
    </source>
</evidence>
<dbReference type="PANTHER" id="PTHR43280:SF26">
    <property type="entry name" value="ARAC-FAMILY TRANSCRIPTIONAL REGULATOR"/>
    <property type="match status" value="1"/>
</dbReference>
<dbReference type="AlphaFoldDB" id="A0A162SPT4"/>
<dbReference type="PROSITE" id="PS01124">
    <property type="entry name" value="HTH_ARAC_FAMILY_2"/>
    <property type="match status" value="1"/>
</dbReference>
<gene>
    <name evidence="5" type="primary">btr_1</name>
    <name evidence="5" type="ORF">CLMAG_34690</name>
</gene>
<sequence length="249" mass="29607">MIRMNGILSERRVYKDIVITHSHDYGQLILPIRGSMDIKTEHKNLELDDQHLFFLPPSNTHTFKSDRPNEFLVLDIPDYKLNGNDMTTLQDGIELFLDEKWNAIRFLILNELKDNCDNSENLSKLYHYFSSFIFEKSMSSSIKYIHEHYNENINLQTLAGIEHYNLTYYSEWFKKNMNISPTEYIQKLRVQRAKELLRDTDLNLIQIANEVGYNYNSSLTRVFKLHEKTTPLDYRMKIRRMNKKQLGLG</sequence>
<dbReference type="GO" id="GO:0003700">
    <property type="term" value="F:DNA-binding transcription factor activity"/>
    <property type="evidence" value="ECO:0007669"/>
    <property type="project" value="InterPro"/>
</dbReference>
<name>A0A162SPT4_9CLOT</name>
<dbReference type="PATRIC" id="fig|1121326.3.peg.3509"/>
<evidence type="ECO:0000313" key="6">
    <source>
        <dbReference type="Proteomes" id="UP000076603"/>
    </source>
</evidence>
<protein>
    <submittedName>
        <fullName evidence="5">HTH-type transcriptional activator Btr</fullName>
    </submittedName>
</protein>
<evidence type="ECO:0000256" key="2">
    <source>
        <dbReference type="ARBA" id="ARBA00023125"/>
    </source>
</evidence>
<keyword evidence="1" id="KW-0805">Transcription regulation</keyword>
<keyword evidence="3" id="KW-0804">Transcription</keyword>
<keyword evidence="2" id="KW-0238">DNA-binding</keyword>
<dbReference type="STRING" id="1121326.CLMAG_34690"/>
<keyword evidence="6" id="KW-1185">Reference proteome</keyword>
<dbReference type="SMART" id="SM00342">
    <property type="entry name" value="HTH_ARAC"/>
    <property type="match status" value="1"/>
</dbReference>
<feature type="domain" description="HTH araC/xylS-type" evidence="4">
    <location>
        <begin position="139"/>
        <end position="237"/>
    </location>
</feature>
<comment type="caution">
    <text evidence="5">The sequence shown here is derived from an EMBL/GenBank/DDBJ whole genome shotgun (WGS) entry which is preliminary data.</text>
</comment>
<dbReference type="Proteomes" id="UP000076603">
    <property type="component" value="Unassembled WGS sequence"/>
</dbReference>
<evidence type="ECO:0000256" key="3">
    <source>
        <dbReference type="ARBA" id="ARBA00023163"/>
    </source>
</evidence>
<dbReference type="GO" id="GO:0043565">
    <property type="term" value="F:sequence-specific DNA binding"/>
    <property type="evidence" value="ECO:0007669"/>
    <property type="project" value="InterPro"/>
</dbReference>
<reference evidence="5 6" key="1">
    <citation type="submission" date="2016-04" db="EMBL/GenBank/DDBJ databases">
        <title>Genome sequence of Clostridium magnum DSM 2767.</title>
        <authorList>
            <person name="Poehlein A."/>
            <person name="Uhlig R."/>
            <person name="Fischer R."/>
            <person name="Bahl H."/>
            <person name="Daniel R."/>
        </authorList>
    </citation>
    <scope>NUCLEOTIDE SEQUENCE [LARGE SCALE GENOMIC DNA]</scope>
    <source>
        <strain evidence="5 6">DSM 2767</strain>
    </source>
</reference>
<dbReference type="Pfam" id="PF02311">
    <property type="entry name" value="AraC_binding"/>
    <property type="match status" value="1"/>
</dbReference>
<dbReference type="InterPro" id="IPR018060">
    <property type="entry name" value="HTH_AraC"/>
</dbReference>
<dbReference type="SUPFAM" id="SSF46689">
    <property type="entry name" value="Homeodomain-like"/>
    <property type="match status" value="2"/>
</dbReference>